<keyword evidence="4" id="KW-1185">Reference proteome</keyword>
<dbReference type="AlphaFoldDB" id="A0AAD9HUB1"/>
<gene>
    <name evidence="3" type="ORF">LX32DRAFT_700232</name>
</gene>
<accession>A0AAD9HUB1</accession>
<proteinExistence type="predicted"/>
<evidence type="ECO:0000256" key="2">
    <source>
        <dbReference type="SAM" id="Phobius"/>
    </source>
</evidence>
<evidence type="ECO:0000256" key="1">
    <source>
        <dbReference type="SAM" id="MobiDB-lite"/>
    </source>
</evidence>
<feature type="region of interest" description="Disordered" evidence="1">
    <location>
        <begin position="76"/>
        <end position="105"/>
    </location>
</feature>
<keyword evidence="2" id="KW-1133">Transmembrane helix</keyword>
<keyword evidence="2" id="KW-0812">Transmembrane</keyword>
<reference evidence="3" key="1">
    <citation type="submission" date="2021-06" db="EMBL/GenBank/DDBJ databases">
        <title>Comparative genomics, transcriptomics and evolutionary studies reveal genomic signatures of adaptation to plant cell wall in hemibiotrophic fungi.</title>
        <authorList>
            <consortium name="DOE Joint Genome Institute"/>
            <person name="Baroncelli R."/>
            <person name="Diaz J.F."/>
            <person name="Benocci T."/>
            <person name="Peng M."/>
            <person name="Battaglia E."/>
            <person name="Haridas S."/>
            <person name="Andreopoulos W."/>
            <person name="Labutti K."/>
            <person name="Pangilinan J."/>
            <person name="Floch G.L."/>
            <person name="Makela M.R."/>
            <person name="Henrissat B."/>
            <person name="Grigoriev I.V."/>
            <person name="Crouch J.A."/>
            <person name="De Vries R.P."/>
            <person name="Sukno S.A."/>
            <person name="Thon M.R."/>
        </authorList>
    </citation>
    <scope>NUCLEOTIDE SEQUENCE</scope>
    <source>
        <strain evidence="3">MAFF235873</strain>
    </source>
</reference>
<name>A0AAD9HUB1_9PEZI</name>
<protein>
    <submittedName>
        <fullName evidence="3">Uncharacterized protein</fullName>
    </submittedName>
</protein>
<dbReference type="EMBL" id="MU842808">
    <property type="protein sequence ID" value="KAK2035446.1"/>
    <property type="molecule type" value="Genomic_DNA"/>
</dbReference>
<feature type="transmembrane region" description="Helical" evidence="2">
    <location>
        <begin position="119"/>
        <end position="138"/>
    </location>
</feature>
<keyword evidence="2" id="KW-0472">Membrane</keyword>
<sequence length="142" mass="16238">MASEDGEAKQQLKYRLDKLASAQERAFHSRCLQHSTSKIWTKLFLVRRAHASALILALSGAGYPQNIPMEIRMRSMSDRAKTEERRVTRERRNTSKQGRYGAGPPSLFIRAPRTPNLPISLWLDGQLVLIMLANYLLIQIVY</sequence>
<dbReference type="Proteomes" id="UP001232148">
    <property type="component" value="Unassembled WGS sequence"/>
</dbReference>
<organism evidence="3 4">
    <name type="scientific">Colletotrichum zoysiae</name>
    <dbReference type="NCBI Taxonomy" id="1216348"/>
    <lineage>
        <taxon>Eukaryota</taxon>
        <taxon>Fungi</taxon>
        <taxon>Dikarya</taxon>
        <taxon>Ascomycota</taxon>
        <taxon>Pezizomycotina</taxon>
        <taxon>Sordariomycetes</taxon>
        <taxon>Hypocreomycetidae</taxon>
        <taxon>Glomerellales</taxon>
        <taxon>Glomerellaceae</taxon>
        <taxon>Colletotrichum</taxon>
        <taxon>Colletotrichum graminicola species complex</taxon>
    </lineage>
</organism>
<evidence type="ECO:0000313" key="4">
    <source>
        <dbReference type="Proteomes" id="UP001232148"/>
    </source>
</evidence>
<feature type="compositionally biased region" description="Basic and acidic residues" evidence="1">
    <location>
        <begin position="76"/>
        <end position="93"/>
    </location>
</feature>
<comment type="caution">
    <text evidence="3">The sequence shown here is derived from an EMBL/GenBank/DDBJ whole genome shotgun (WGS) entry which is preliminary data.</text>
</comment>
<evidence type="ECO:0000313" key="3">
    <source>
        <dbReference type="EMBL" id="KAK2035446.1"/>
    </source>
</evidence>